<keyword evidence="5 10" id="KW-0963">Cytoplasm</keyword>
<evidence type="ECO:0000256" key="9">
    <source>
        <dbReference type="ARBA" id="ARBA00048684"/>
    </source>
</evidence>
<evidence type="ECO:0000256" key="10">
    <source>
        <dbReference type="HAMAP-Rule" id="MF_00486"/>
    </source>
</evidence>
<keyword evidence="6 10" id="KW-0554">One-carbon metabolism</keyword>
<protein>
    <recommendedName>
        <fullName evidence="4 10">Methenyltetrahydromethanopterin cyclohydrolase</fullName>
        <ecNumber evidence="3 10">3.5.4.27</ecNumber>
    </recommendedName>
    <alternativeName>
        <fullName evidence="8 10">Methenyl-H4MPT cyclohydrolase</fullName>
    </alternativeName>
</protein>
<dbReference type="EMBL" id="CP028858">
    <property type="protein sequence ID" value="AWB26496.1"/>
    <property type="molecule type" value="Genomic_DNA"/>
</dbReference>
<dbReference type="EC" id="3.5.4.27" evidence="3 10"/>
<dbReference type="Proteomes" id="UP000244727">
    <property type="component" value="Chromosome"/>
</dbReference>
<evidence type="ECO:0000256" key="3">
    <source>
        <dbReference type="ARBA" id="ARBA00012765"/>
    </source>
</evidence>
<name>A0A2R4WY91_9EURY</name>
<keyword evidence="7 10" id="KW-0378">Hydrolase</keyword>
<dbReference type="SUPFAM" id="SSF56199">
    <property type="entry name" value="Methenyltetrahydromethanopterin cyclohydrolase"/>
    <property type="match status" value="1"/>
</dbReference>
<dbReference type="GO" id="GO:0006730">
    <property type="term" value="P:one-carbon metabolic process"/>
    <property type="evidence" value="ECO:0007669"/>
    <property type="project" value="UniProtKB-UniRule"/>
</dbReference>
<evidence type="ECO:0000256" key="6">
    <source>
        <dbReference type="ARBA" id="ARBA00022563"/>
    </source>
</evidence>
<evidence type="ECO:0000256" key="7">
    <source>
        <dbReference type="ARBA" id="ARBA00022801"/>
    </source>
</evidence>
<comment type="similarity">
    <text evidence="2 10">Belongs to the MCH family.</text>
</comment>
<evidence type="ECO:0000256" key="5">
    <source>
        <dbReference type="ARBA" id="ARBA00022490"/>
    </source>
</evidence>
<evidence type="ECO:0000256" key="1">
    <source>
        <dbReference type="ARBA" id="ARBA00004496"/>
    </source>
</evidence>
<comment type="function">
    <text evidence="10">Catalyzes the hydrolysis of methenyl-H(4)MPT(+) to 5-formyl-H(4)MPT.</text>
</comment>
<dbReference type="Gene3D" id="3.30.1030.10">
    <property type="entry name" value="Methenyltetrahydromethanopterin Cyclohydrolase, Chain A, domain 2"/>
    <property type="match status" value="1"/>
</dbReference>
<comment type="subcellular location">
    <subcellularLocation>
        <location evidence="1 10">Cytoplasm</location>
    </subcellularLocation>
</comment>
<dbReference type="RefSeq" id="WP_108380865.1">
    <property type="nucleotide sequence ID" value="NZ_CP028858.1"/>
</dbReference>
<dbReference type="Gene3D" id="3.10.340.11">
    <property type="entry name" value="Methenyltetrahydromethanopterin Cyclohydrolase, Chain A, domain 1"/>
    <property type="match status" value="1"/>
</dbReference>
<sequence>MDPLNRGATEIVDEAVEFADEYGIGVDRLDSGATVLDCGIEHRGGLEAGALVVDIQTGGLASVQTDLDGVAGATRPVVTVATDHPGLALLGSQKAGWEFTGDQEALGSGPARALAAAEDVFAHLAHDESFEMAVLCLETEERPTDAIASEVADRAGVAESAVTLVGFRTASLTGSVAAAARAAELGVYRWLEADGDLASLQSASGRAPVPPVAADERVAMARGTDAVAHGGQVHLTVDGEGPDPAALVSTAEAPFESIFDDADWAYADLDRDLFAPATVTVDVIGGPTRTAGECRPDVLDRAWH</sequence>
<evidence type="ECO:0000313" key="11">
    <source>
        <dbReference type="EMBL" id="AWB26496.1"/>
    </source>
</evidence>
<dbReference type="AlphaFoldDB" id="A0A2R4WY91"/>
<dbReference type="GO" id="GO:0018759">
    <property type="term" value="F:methenyltetrahydromethanopterin cyclohydrolase activity"/>
    <property type="evidence" value="ECO:0007669"/>
    <property type="project" value="UniProtKB-UniRule"/>
</dbReference>
<evidence type="ECO:0000256" key="4">
    <source>
        <dbReference type="ARBA" id="ARBA00020597"/>
    </source>
</evidence>
<dbReference type="HAMAP" id="MF_00486">
    <property type="entry name" value="McH"/>
    <property type="match status" value="1"/>
</dbReference>
<dbReference type="KEGG" id="harc:HARCEL1_01570"/>
<organism evidence="11 12">
    <name type="scientific">Halococcoides cellulosivorans</name>
    <dbReference type="NCBI Taxonomy" id="1679096"/>
    <lineage>
        <taxon>Archaea</taxon>
        <taxon>Methanobacteriati</taxon>
        <taxon>Methanobacteriota</taxon>
        <taxon>Stenosarchaea group</taxon>
        <taxon>Halobacteria</taxon>
        <taxon>Halobacteriales</taxon>
        <taxon>Haloarculaceae</taxon>
        <taxon>Halococcoides</taxon>
    </lineage>
</organism>
<dbReference type="Pfam" id="PF02289">
    <property type="entry name" value="MCH"/>
    <property type="match status" value="1"/>
</dbReference>
<gene>
    <name evidence="10" type="primary">mch</name>
    <name evidence="11" type="ORF">HARCEL1_01570</name>
</gene>
<evidence type="ECO:0000313" key="12">
    <source>
        <dbReference type="Proteomes" id="UP000244727"/>
    </source>
</evidence>
<reference evidence="11 12" key="1">
    <citation type="submission" date="2018-04" db="EMBL/GenBank/DDBJ databases">
        <title>Halococcoides cellulosivorans gen. nov., sp. nov., an extremely halophilic cellulose-utilizing haloarchaeon from hypersaline lakes.</title>
        <authorList>
            <person name="Sorokin D.Y."/>
            <person name="Toshchakov S.V."/>
            <person name="Samarov N.I."/>
            <person name="Korzhenkov A."/>
            <person name="Kublanov I.V."/>
        </authorList>
    </citation>
    <scope>NUCLEOTIDE SEQUENCE [LARGE SCALE GENOMIC DNA]</scope>
    <source>
        <strain evidence="11 12">HArcel1</strain>
    </source>
</reference>
<accession>A0A2R4WY91</accession>
<evidence type="ECO:0000256" key="8">
    <source>
        <dbReference type="ARBA" id="ARBA00030468"/>
    </source>
</evidence>
<dbReference type="InterPro" id="IPR003209">
    <property type="entry name" value="METHMP_CycHdrlase"/>
</dbReference>
<keyword evidence="12" id="KW-1185">Reference proteome</keyword>
<dbReference type="GO" id="GO:0005737">
    <property type="term" value="C:cytoplasm"/>
    <property type="evidence" value="ECO:0007669"/>
    <property type="project" value="UniProtKB-SubCell"/>
</dbReference>
<comment type="catalytic activity">
    <reaction evidence="9 10">
        <text>5,10-methenyl-5,6,7,8-tetrahydromethanopterin + H2O = N(5)-formyl-5,6,7,8-tetrahydromethanopterin + H(+)</text>
        <dbReference type="Rhea" id="RHEA:19053"/>
        <dbReference type="ChEBI" id="CHEBI:15377"/>
        <dbReference type="ChEBI" id="CHEBI:15378"/>
        <dbReference type="ChEBI" id="CHEBI:58018"/>
        <dbReference type="ChEBI" id="CHEBI:58337"/>
        <dbReference type="EC" id="3.5.4.27"/>
    </reaction>
</comment>
<evidence type="ECO:0000256" key="2">
    <source>
        <dbReference type="ARBA" id="ARBA00006902"/>
    </source>
</evidence>
<proteinExistence type="inferred from homology"/>
<dbReference type="GeneID" id="36511155"/>